<comment type="caution">
    <text evidence="2">The sequence shown here is derived from an EMBL/GenBank/DDBJ whole genome shotgun (WGS) entry which is preliminary data.</text>
</comment>
<dbReference type="OrthoDB" id="9790530at2"/>
<feature type="domain" description="YprB ribonuclease H-like" evidence="1">
    <location>
        <begin position="26"/>
        <end position="194"/>
    </location>
</feature>
<dbReference type="InterPro" id="IPR012337">
    <property type="entry name" value="RNaseH-like_sf"/>
</dbReference>
<gene>
    <name evidence="2" type="ORF">Z968_11835</name>
</gene>
<dbReference type="GO" id="GO:0003676">
    <property type="term" value="F:nucleic acid binding"/>
    <property type="evidence" value="ECO:0007669"/>
    <property type="project" value="InterPro"/>
</dbReference>
<dbReference type="Pfam" id="PF13482">
    <property type="entry name" value="RNase_H_2"/>
    <property type="match status" value="1"/>
</dbReference>
<evidence type="ECO:0000313" key="3">
    <source>
        <dbReference type="Proteomes" id="UP000030012"/>
    </source>
</evidence>
<dbReference type="RefSeq" id="WP_039256200.1">
    <property type="nucleotide sequence ID" value="NZ_JENJ01000075.1"/>
</dbReference>
<dbReference type="InterPro" id="IPR038720">
    <property type="entry name" value="YprB_RNase_H-like_dom"/>
</dbReference>
<organism evidence="2 3">
    <name type="scientific">Clostridium novyi A str. 4552</name>
    <dbReference type="NCBI Taxonomy" id="1444289"/>
    <lineage>
        <taxon>Bacteria</taxon>
        <taxon>Bacillati</taxon>
        <taxon>Bacillota</taxon>
        <taxon>Clostridia</taxon>
        <taxon>Eubacteriales</taxon>
        <taxon>Clostridiaceae</taxon>
        <taxon>Clostridium</taxon>
    </lineage>
</organism>
<protein>
    <submittedName>
        <fullName evidence="2">DNA polymerase</fullName>
    </submittedName>
</protein>
<dbReference type="Gene3D" id="3.30.420.10">
    <property type="entry name" value="Ribonuclease H-like superfamily/Ribonuclease H"/>
    <property type="match status" value="1"/>
</dbReference>
<reference evidence="2 3" key="1">
    <citation type="submission" date="2014-01" db="EMBL/GenBank/DDBJ databases">
        <title>Plasmidome dynamics in the species complex Clostridium novyi sensu lato converts strains of independent lineages into distinctly different pathogens.</title>
        <authorList>
            <person name="Skarin H."/>
            <person name="Segerman B."/>
        </authorList>
    </citation>
    <scope>NUCLEOTIDE SEQUENCE [LARGE SCALE GENOMIC DNA]</scope>
    <source>
        <strain evidence="2 3">4552</strain>
    </source>
</reference>
<dbReference type="PANTHER" id="PTHR38462:SF1">
    <property type="entry name" value="YPRB RIBONUCLEASE H-LIKE DOMAIN-CONTAINING PROTEIN"/>
    <property type="match status" value="1"/>
</dbReference>
<evidence type="ECO:0000259" key="1">
    <source>
        <dbReference type="Pfam" id="PF13482"/>
    </source>
</evidence>
<proteinExistence type="predicted"/>
<dbReference type="SUPFAM" id="SSF53098">
    <property type="entry name" value="Ribonuclease H-like"/>
    <property type="match status" value="1"/>
</dbReference>
<dbReference type="AlphaFoldDB" id="A0A0A0I0Q0"/>
<sequence>MIQVQKEIDLNLKCDIYNKLLEDNILFFDIETTGFDKEKEKVILISGGWFLENKKFIIKQYFAEYLDEEIEVLKAFKEDVIKFNSWCSYNGKAFDEPFIKKRMDINNIEFTPPKEHIDLYRIIRPYYKQLGMERCNLKSVEKYLGIHRADQIDGGMSVELYYNFLDTKDERLRYVIMLHNYEDVLNLPSIFKLIYDIKKNTNLKREDGITKKQLDYLRFLLRKNNVEIKYNLEKISKKAASRIIDNILRGNVDVDKFSAIIKDSY</sequence>
<dbReference type="EMBL" id="JENJ01000075">
    <property type="protein sequence ID" value="KGM94347.1"/>
    <property type="molecule type" value="Genomic_DNA"/>
</dbReference>
<dbReference type="Proteomes" id="UP000030012">
    <property type="component" value="Unassembled WGS sequence"/>
</dbReference>
<dbReference type="InterPro" id="IPR036397">
    <property type="entry name" value="RNaseH_sf"/>
</dbReference>
<dbReference type="PANTHER" id="PTHR38462">
    <property type="entry name" value="EXONUCLEASE-LIKE PROTEIN"/>
    <property type="match status" value="1"/>
</dbReference>
<name>A0A0A0I0Q0_CLONO</name>
<evidence type="ECO:0000313" key="2">
    <source>
        <dbReference type="EMBL" id="KGM94347.1"/>
    </source>
</evidence>
<accession>A0A0A0I0Q0</accession>